<dbReference type="Pfam" id="PF03704">
    <property type="entry name" value="BTAD"/>
    <property type="match status" value="1"/>
</dbReference>
<dbReference type="RefSeq" id="WP_166678021.1">
    <property type="nucleotide sequence ID" value="NZ_SODF01000001.1"/>
</dbReference>
<dbReference type="SUPFAM" id="SSF48452">
    <property type="entry name" value="TPR-like"/>
    <property type="match status" value="1"/>
</dbReference>
<dbReference type="InterPro" id="IPR051677">
    <property type="entry name" value="AfsR-DnrI-RedD_regulator"/>
</dbReference>
<dbReference type="PANTHER" id="PTHR35807">
    <property type="entry name" value="TRANSCRIPTIONAL REGULATOR REDD-RELATED"/>
    <property type="match status" value="1"/>
</dbReference>
<organism evidence="2 3">
    <name type="scientific">Kribbella kalugense</name>
    <dbReference type="NCBI Taxonomy" id="2512221"/>
    <lineage>
        <taxon>Bacteria</taxon>
        <taxon>Bacillati</taxon>
        <taxon>Actinomycetota</taxon>
        <taxon>Actinomycetes</taxon>
        <taxon>Propionibacteriales</taxon>
        <taxon>Kribbellaceae</taxon>
        <taxon>Kribbella</taxon>
    </lineage>
</organism>
<dbReference type="EMBL" id="SODF01000001">
    <property type="protein sequence ID" value="TDW22070.1"/>
    <property type="molecule type" value="Genomic_DNA"/>
</dbReference>
<dbReference type="Gene3D" id="1.25.40.10">
    <property type="entry name" value="Tetratricopeptide repeat domain"/>
    <property type="match status" value="1"/>
</dbReference>
<dbReference type="Proteomes" id="UP000295447">
    <property type="component" value="Unassembled WGS sequence"/>
</dbReference>
<dbReference type="AlphaFoldDB" id="A0A4R8A1Q2"/>
<keyword evidence="2" id="KW-0238">DNA-binding</keyword>
<evidence type="ECO:0000313" key="3">
    <source>
        <dbReference type="Proteomes" id="UP000295447"/>
    </source>
</evidence>
<proteinExistence type="predicted"/>
<dbReference type="GO" id="GO:0003677">
    <property type="term" value="F:DNA binding"/>
    <property type="evidence" value="ECO:0007669"/>
    <property type="project" value="UniProtKB-KW"/>
</dbReference>
<comment type="caution">
    <text evidence="2">The sequence shown here is derived from an EMBL/GenBank/DDBJ whole genome shotgun (WGS) entry which is preliminary data.</text>
</comment>
<dbReference type="SMART" id="SM01043">
    <property type="entry name" value="BTAD"/>
    <property type="match status" value="1"/>
</dbReference>
<feature type="domain" description="Bacterial transcriptional activator" evidence="1">
    <location>
        <begin position="94"/>
        <end position="224"/>
    </location>
</feature>
<protein>
    <submittedName>
        <fullName evidence="2">DNA-binding SARP family transcriptional activator</fullName>
    </submittedName>
</protein>
<dbReference type="InterPro" id="IPR005158">
    <property type="entry name" value="BTAD"/>
</dbReference>
<name>A0A4R8A1Q2_9ACTN</name>
<evidence type="ECO:0000313" key="2">
    <source>
        <dbReference type="EMBL" id="TDW22070.1"/>
    </source>
</evidence>
<keyword evidence="3" id="KW-1185">Reference proteome</keyword>
<accession>A0A4R8A1Q2</accession>
<sequence length="234" mass="26234">MDELRLRLLGCFACERSGVPIDLPLGLQRLAAFLALRGISHRCLVAGALWPEVPETQALASLRTSVWRMNRLASGLLEIVGDALRLAPGTHADTDAQERVVDDVLSRRYVDDSTLAALCRPELLAGWYDDWVVFERERLSQLRLHALEIAARLFVDRGRLDVALRLALEAVRAEPLRETANEVLIAVYIAEGNTSDAIQRFHLYRDLLWRELELEPSPRLGGLLPRRGGVLTPM</sequence>
<evidence type="ECO:0000259" key="1">
    <source>
        <dbReference type="SMART" id="SM01043"/>
    </source>
</evidence>
<reference evidence="2 3" key="1">
    <citation type="submission" date="2019-03" db="EMBL/GenBank/DDBJ databases">
        <title>Genomic Encyclopedia of Type Strains, Phase III (KMG-III): the genomes of soil and plant-associated and newly described type strains.</title>
        <authorList>
            <person name="Whitman W."/>
        </authorList>
    </citation>
    <scope>NUCLEOTIDE SEQUENCE [LARGE SCALE GENOMIC DNA]</scope>
    <source>
        <strain evidence="2 3">VKM Ac-2570</strain>
    </source>
</reference>
<gene>
    <name evidence="2" type="ORF">EV650_0902</name>
</gene>
<dbReference type="InterPro" id="IPR011990">
    <property type="entry name" value="TPR-like_helical_dom_sf"/>
</dbReference>